<accession>A0A5D4R301</accession>
<gene>
    <name evidence="2" type="ORF">FZD51_19395</name>
</gene>
<name>A0A5D4R301_9BACI</name>
<keyword evidence="1" id="KW-0472">Membrane</keyword>
<evidence type="ECO:0000313" key="2">
    <source>
        <dbReference type="EMBL" id="TYS45733.1"/>
    </source>
</evidence>
<proteinExistence type="predicted"/>
<protein>
    <submittedName>
        <fullName evidence="2">HPP family protein</fullName>
    </submittedName>
</protein>
<feature type="transmembrane region" description="Helical" evidence="1">
    <location>
        <begin position="53"/>
        <end position="72"/>
    </location>
</feature>
<feature type="transmembrane region" description="Helical" evidence="1">
    <location>
        <begin position="79"/>
        <end position="102"/>
    </location>
</feature>
<evidence type="ECO:0000256" key="1">
    <source>
        <dbReference type="SAM" id="Phobius"/>
    </source>
</evidence>
<keyword evidence="1" id="KW-0812">Transmembrane</keyword>
<dbReference type="Proteomes" id="UP000322139">
    <property type="component" value="Unassembled WGS sequence"/>
</dbReference>
<dbReference type="RefSeq" id="WP_148976273.1">
    <property type="nucleotide sequence ID" value="NZ_VTER01000010.1"/>
</dbReference>
<keyword evidence="1" id="KW-1133">Transmembrane helix</keyword>
<sequence length="178" mass="20381">MEIKFSNRPKIFTLGLIFALGWLPLGFLVLMSYQKINIFPDTVYFQDTPSKAYMVNIVGGLLITAGVLLFLLEKLWIKAIGGLAILIAFMLIFGALHTYTYIDSTGIHTAPLEGFKEEVTLWNDINQVVIVLDNGKPEQLEFESENDTFIYTLKEYMPRMKLREWLDGIGVKYSERNM</sequence>
<dbReference type="AlphaFoldDB" id="A0A5D4R301"/>
<evidence type="ECO:0000313" key="3">
    <source>
        <dbReference type="Proteomes" id="UP000322139"/>
    </source>
</evidence>
<reference evidence="2 3" key="1">
    <citation type="submission" date="2019-08" db="EMBL/GenBank/DDBJ databases">
        <title>Bacillus genomes from the desert of Cuatro Cienegas, Coahuila.</title>
        <authorList>
            <person name="Olmedo-Alvarez G."/>
        </authorList>
    </citation>
    <scope>NUCLEOTIDE SEQUENCE [LARGE SCALE GENOMIC DNA]</scope>
    <source>
        <strain evidence="2 3">CH446_14T</strain>
    </source>
</reference>
<organism evidence="2 3">
    <name type="scientific">Bacillus infantis</name>
    <dbReference type="NCBI Taxonomy" id="324767"/>
    <lineage>
        <taxon>Bacteria</taxon>
        <taxon>Bacillati</taxon>
        <taxon>Bacillota</taxon>
        <taxon>Bacilli</taxon>
        <taxon>Bacillales</taxon>
        <taxon>Bacillaceae</taxon>
        <taxon>Bacillus</taxon>
    </lineage>
</organism>
<comment type="caution">
    <text evidence="2">The sequence shown here is derived from an EMBL/GenBank/DDBJ whole genome shotgun (WGS) entry which is preliminary data.</text>
</comment>
<dbReference type="EMBL" id="VTER01000010">
    <property type="protein sequence ID" value="TYS45733.1"/>
    <property type="molecule type" value="Genomic_DNA"/>
</dbReference>
<feature type="transmembrane region" description="Helical" evidence="1">
    <location>
        <begin position="12"/>
        <end position="33"/>
    </location>
</feature>